<evidence type="ECO:0000256" key="3">
    <source>
        <dbReference type="ARBA" id="ARBA00022917"/>
    </source>
</evidence>
<dbReference type="EMBL" id="VUNS01000016">
    <property type="protein sequence ID" value="MST98149.1"/>
    <property type="molecule type" value="Genomic_DNA"/>
</dbReference>
<dbReference type="GO" id="GO:0016020">
    <property type="term" value="C:membrane"/>
    <property type="evidence" value="ECO:0007669"/>
    <property type="project" value="TreeGrafter"/>
</dbReference>
<dbReference type="InterPro" id="IPR019813">
    <property type="entry name" value="Translation_initiation_fac3_CS"/>
</dbReference>
<dbReference type="InterPro" id="IPR001288">
    <property type="entry name" value="Translation_initiation_fac_3"/>
</dbReference>
<feature type="domain" description="Translation initiation factor 3 C-terminal" evidence="6">
    <location>
        <begin position="59"/>
        <end position="143"/>
    </location>
</feature>
<dbReference type="PANTHER" id="PTHR10938">
    <property type="entry name" value="TRANSLATION INITIATION FACTOR IF-3"/>
    <property type="match status" value="1"/>
</dbReference>
<evidence type="ECO:0000256" key="4">
    <source>
        <dbReference type="NCBIfam" id="TIGR00168"/>
    </source>
</evidence>
<dbReference type="InterPro" id="IPR019814">
    <property type="entry name" value="Translation_initiation_fac_3_N"/>
</dbReference>
<comment type="subcellular location">
    <subcellularLocation>
        <location evidence="5">Cytoplasm</location>
    </subcellularLocation>
</comment>
<dbReference type="AlphaFoldDB" id="A0A844G762"/>
<protein>
    <recommendedName>
        <fullName evidence="4 5">Translation initiation factor IF-3</fullName>
    </recommendedName>
</protein>
<comment type="subunit">
    <text evidence="5">Monomer.</text>
</comment>
<proteinExistence type="inferred from homology"/>
<dbReference type="GO" id="GO:0003743">
    <property type="term" value="F:translation initiation factor activity"/>
    <property type="evidence" value="ECO:0007669"/>
    <property type="project" value="UniProtKB-UniRule"/>
</dbReference>
<dbReference type="Proteomes" id="UP000435649">
    <property type="component" value="Unassembled WGS sequence"/>
</dbReference>
<evidence type="ECO:0000259" key="7">
    <source>
        <dbReference type="Pfam" id="PF05198"/>
    </source>
</evidence>
<sequence>MDVVPLAKARELAQGAGLDLVLVSDRSTPPVVRIMNFGKLQYEQKKNLKTQRKNSAAQKLKEVKFHVNIDSHDYETKIKHALDFLGKGCRLKVTLALRGREMAHQDLAYQLMDQVMAELAPHADADGKPKMLGRNISVNFAPK</sequence>
<dbReference type="Pfam" id="PF00707">
    <property type="entry name" value="IF3_C"/>
    <property type="match status" value="1"/>
</dbReference>
<dbReference type="Gene3D" id="3.30.110.10">
    <property type="entry name" value="Translation initiation factor 3 (IF-3), C-terminal domain"/>
    <property type="match status" value="1"/>
</dbReference>
<dbReference type="InterPro" id="IPR019815">
    <property type="entry name" value="Translation_initiation_fac_3_C"/>
</dbReference>
<comment type="similarity">
    <text evidence="1 5">Belongs to the IF-3 family.</text>
</comment>
<dbReference type="GO" id="GO:0043022">
    <property type="term" value="F:ribosome binding"/>
    <property type="evidence" value="ECO:0007669"/>
    <property type="project" value="TreeGrafter"/>
</dbReference>
<dbReference type="SUPFAM" id="SSF54364">
    <property type="entry name" value="Translation initiation factor IF3, N-terminal domain"/>
    <property type="match status" value="1"/>
</dbReference>
<dbReference type="InterPro" id="IPR036787">
    <property type="entry name" value="T_IF-3_N_sf"/>
</dbReference>
<evidence type="ECO:0000256" key="5">
    <source>
        <dbReference type="RuleBase" id="RU000646"/>
    </source>
</evidence>
<evidence type="ECO:0000259" key="6">
    <source>
        <dbReference type="Pfam" id="PF00707"/>
    </source>
</evidence>
<keyword evidence="2 5" id="KW-0396">Initiation factor</keyword>
<keyword evidence="3 5" id="KW-0648">Protein biosynthesis</keyword>
<dbReference type="PROSITE" id="PS00938">
    <property type="entry name" value="IF3"/>
    <property type="match status" value="1"/>
</dbReference>
<evidence type="ECO:0000313" key="9">
    <source>
        <dbReference type="Proteomes" id="UP000435649"/>
    </source>
</evidence>
<feature type="domain" description="Translation initiation factor 3 N-terminal" evidence="7">
    <location>
        <begin position="2"/>
        <end position="50"/>
    </location>
</feature>
<reference evidence="8 9" key="1">
    <citation type="submission" date="2019-08" db="EMBL/GenBank/DDBJ databases">
        <title>In-depth cultivation of the pig gut microbiome towards novel bacterial diversity and tailored functional studies.</title>
        <authorList>
            <person name="Wylensek D."/>
            <person name="Hitch T.C.A."/>
            <person name="Clavel T."/>
        </authorList>
    </citation>
    <scope>NUCLEOTIDE SEQUENCE [LARGE SCALE GENOMIC DNA]</scope>
    <source>
        <strain evidence="8 9">BBE-744-WT-12</strain>
    </source>
</reference>
<gene>
    <name evidence="8" type="primary">infC</name>
    <name evidence="8" type="ORF">FYJ85_13985</name>
</gene>
<dbReference type="PANTHER" id="PTHR10938:SF0">
    <property type="entry name" value="TRANSLATION INITIATION FACTOR IF-3, MITOCHONDRIAL"/>
    <property type="match status" value="1"/>
</dbReference>
<dbReference type="NCBIfam" id="TIGR00168">
    <property type="entry name" value="infC"/>
    <property type="match status" value="1"/>
</dbReference>
<keyword evidence="9" id="KW-1185">Reference proteome</keyword>
<dbReference type="SUPFAM" id="SSF55200">
    <property type="entry name" value="Translation initiation factor IF3, C-terminal domain"/>
    <property type="match status" value="1"/>
</dbReference>
<accession>A0A844G762</accession>
<organism evidence="8 9">
    <name type="scientific">Victivallis lenta</name>
    <dbReference type="NCBI Taxonomy" id="2606640"/>
    <lineage>
        <taxon>Bacteria</taxon>
        <taxon>Pseudomonadati</taxon>
        <taxon>Lentisphaerota</taxon>
        <taxon>Lentisphaeria</taxon>
        <taxon>Victivallales</taxon>
        <taxon>Victivallaceae</taxon>
        <taxon>Victivallis</taxon>
    </lineage>
</organism>
<name>A0A844G762_9BACT</name>
<evidence type="ECO:0000313" key="8">
    <source>
        <dbReference type="EMBL" id="MST98149.1"/>
    </source>
</evidence>
<comment type="function">
    <text evidence="5">IF-3 binds to the 30S ribosomal subunit and shifts the equilibrium between 70S ribosomes and their 50S and 30S subunits in favor of the free subunits, thus enhancing the availability of 30S subunits on which protein synthesis initiation begins.</text>
</comment>
<dbReference type="Pfam" id="PF05198">
    <property type="entry name" value="IF3_N"/>
    <property type="match status" value="1"/>
</dbReference>
<comment type="caution">
    <text evidence="8">The sequence shown here is derived from an EMBL/GenBank/DDBJ whole genome shotgun (WGS) entry which is preliminary data.</text>
</comment>
<dbReference type="GO" id="GO:0005829">
    <property type="term" value="C:cytosol"/>
    <property type="evidence" value="ECO:0007669"/>
    <property type="project" value="TreeGrafter"/>
</dbReference>
<dbReference type="Gene3D" id="3.10.20.80">
    <property type="entry name" value="Translation initiation factor 3 (IF-3), N-terminal domain"/>
    <property type="match status" value="1"/>
</dbReference>
<evidence type="ECO:0000256" key="1">
    <source>
        <dbReference type="ARBA" id="ARBA00005439"/>
    </source>
</evidence>
<dbReference type="GO" id="GO:0032790">
    <property type="term" value="P:ribosome disassembly"/>
    <property type="evidence" value="ECO:0007669"/>
    <property type="project" value="TreeGrafter"/>
</dbReference>
<dbReference type="InterPro" id="IPR036788">
    <property type="entry name" value="T_IF-3_C_sf"/>
</dbReference>
<evidence type="ECO:0000256" key="2">
    <source>
        <dbReference type="ARBA" id="ARBA00022540"/>
    </source>
</evidence>